<dbReference type="EMBL" id="PZQS01000008">
    <property type="protein sequence ID" value="PVD25590.1"/>
    <property type="molecule type" value="Genomic_DNA"/>
</dbReference>
<evidence type="ECO:0000313" key="3">
    <source>
        <dbReference type="Proteomes" id="UP000245119"/>
    </source>
</evidence>
<name>A0A2T7NWP1_POMCA</name>
<feature type="compositionally biased region" description="Basic and acidic residues" evidence="1">
    <location>
        <begin position="8"/>
        <end position="18"/>
    </location>
</feature>
<comment type="caution">
    <text evidence="2">The sequence shown here is derived from an EMBL/GenBank/DDBJ whole genome shotgun (WGS) entry which is preliminary data.</text>
</comment>
<dbReference type="Proteomes" id="UP000245119">
    <property type="component" value="Linkage Group LG8"/>
</dbReference>
<feature type="region of interest" description="Disordered" evidence="1">
    <location>
        <begin position="1"/>
        <end position="25"/>
    </location>
</feature>
<evidence type="ECO:0000256" key="1">
    <source>
        <dbReference type="SAM" id="MobiDB-lite"/>
    </source>
</evidence>
<feature type="region of interest" description="Disordered" evidence="1">
    <location>
        <begin position="113"/>
        <end position="132"/>
    </location>
</feature>
<reference evidence="2 3" key="1">
    <citation type="submission" date="2018-04" db="EMBL/GenBank/DDBJ databases">
        <title>The genome of golden apple snail Pomacea canaliculata provides insight into stress tolerance and invasive adaptation.</title>
        <authorList>
            <person name="Liu C."/>
            <person name="Liu B."/>
            <person name="Ren Y."/>
            <person name="Zhang Y."/>
            <person name="Wang H."/>
            <person name="Li S."/>
            <person name="Jiang F."/>
            <person name="Yin L."/>
            <person name="Zhang G."/>
            <person name="Qian W."/>
            <person name="Fan W."/>
        </authorList>
    </citation>
    <scope>NUCLEOTIDE SEQUENCE [LARGE SCALE GENOMIC DNA]</scope>
    <source>
        <strain evidence="2">SZHN2017</strain>
        <tissue evidence="2">Muscle</tissue>
    </source>
</reference>
<feature type="compositionally biased region" description="Pro residues" evidence="1">
    <location>
        <begin position="113"/>
        <end position="125"/>
    </location>
</feature>
<dbReference type="AlphaFoldDB" id="A0A2T7NWP1"/>
<feature type="region of interest" description="Disordered" evidence="1">
    <location>
        <begin position="40"/>
        <end position="63"/>
    </location>
</feature>
<proteinExistence type="predicted"/>
<accession>A0A2T7NWP1</accession>
<evidence type="ECO:0000313" key="2">
    <source>
        <dbReference type="EMBL" id="PVD25590.1"/>
    </source>
</evidence>
<gene>
    <name evidence="2" type="ORF">C0Q70_13248</name>
</gene>
<protein>
    <submittedName>
        <fullName evidence="2">Uncharacterized protein</fullName>
    </submittedName>
</protein>
<organism evidence="2 3">
    <name type="scientific">Pomacea canaliculata</name>
    <name type="common">Golden apple snail</name>
    <dbReference type="NCBI Taxonomy" id="400727"/>
    <lineage>
        <taxon>Eukaryota</taxon>
        <taxon>Metazoa</taxon>
        <taxon>Spiralia</taxon>
        <taxon>Lophotrochozoa</taxon>
        <taxon>Mollusca</taxon>
        <taxon>Gastropoda</taxon>
        <taxon>Caenogastropoda</taxon>
        <taxon>Architaenioglossa</taxon>
        <taxon>Ampullarioidea</taxon>
        <taxon>Ampullariidae</taxon>
        <taxon>Pomacea</taxon>
    </lineage>
</organism>
<keyword evidence="3" id="KW-1185">Reference proteome</keyword>
<sequence length="132" mass="14167">MAVSLGHQEAESLRRDVGIEETGSDPACAAVREDVSPIPDSAWVRKDEEASSNAPARDHHFPRQYGIRPSCCTPVYQPPATQHYTVVTDTNPPGLQCIERELCSAIVTFPPCVPSPPPSPPPPPASAQSDNL</sequence>